<organism evidence="2 3">
    <name type="scientific">Actinomadura algeriensis</name>
    <dbReference type="NCBI Taxonomy" id="1679523"/>
    <lineage>
        <taxon>Bacteria</taxon>
        <taxon>Bacillati</taxon>
        <taxon>Actinomycetota</taxon>
        <taxon>Actinomycetes</taxon>
        <taxon>Streptosporangiales</taxon>
        <taxon>Thermomonosporaceae</taxon>
        <taxon>Actinomadura</taxon>
    </lineage>
</organism>
<accession>A0ABR9JS07</accession>
<gene>
    <name evidence="2" type="ORF">H4W34_003192</name>
</gene>
<sequence length="149" mass="16732">MATAYPEYYLYEEIPVVFIEPTEGGLDCLALSNTTGAFDRDMRFVHKIRFGTTADILQLDRVSFIQQVETYRGEHLRGEGPAFALYETIEALEADARRQRRPLSDAEATLVRTLRLESHELFEKSLREKGLTGTPAAPGSFSGRALTDT</sequence>
<evidence type="ECO:0000313" key="3">
    <source>
        <dbReference type="Proteomes" id="UP000627838"/>
    </source>
</evidence>
<name>A0ABR9JS07_9ACTN</name>
<protein>
    <submittedName>
        <fullName evidence="2">Uncharacterized protein</fullName>
    </submittedName>
</protein>
<feature type="region of interest" description="Disordered" evidence="1">
    <location>
        <begin position="128"/>
        <end position="149"/>
    </location>
</feature>
<evidence type="ECO:0000256" key="1">
    <source>
        <dbReference type="SAM" id="MobiDB-lite"/>
    </source>
</evidence>
<comment type="caution">
    <text evidence="2">The sequence shown here is derived from an EMBL/GenBank/DDBJ whole genome shotgun (WGS) entry which is preliminary data.</text>
</comment>
<reference evidence="2 3" key="1">
    <citation type="submission" date="2020-10" db="EMBL/GenBank/DDBJ databases">
        <title>Sequencing the genomes of 1000 actinobacteria strains.</title>
        <authorList>
            <person name="Klenk H.-P."/>
        </authorList>
    </citation>
    <scope>NUCLEOTIDE SEQUENCE [LARGE SCALE GENOMIC DNA]</scope>
    <source>
        <strain evidence="2 3">DSM 46744</strain>
    </source>
</reference>
<dbReference type="Proteomes" id="UP000627838">
    <property type="component" value="Unassembled WGS sequence"/>
</dbReference>
<proteinExistence type="predicted"/>
<dbReference type="RefSeq" id="WP_192759925.1">
    <property type="nucleotide sequence ID" value="NZ_JADBDZ010000001.1"/>
</dbReference>
<keyword evidence="3" id="KW-1185">Reference proteome</keyword>
<dbReference type="EMBL" id="JADBDZ010000001">
    <property type="protein sequence ID" value="MBE1533359.1"/>
    <property type="molecule type" value="Genomic_DNA"/>
</dbReference>
<evidence type="ECO:0000313" key="2">
    <source>
        <dbReference type="EMBL" id="MBE1533359.1"/>
    </source>
</evidence>